<comment type="caution">
    <text evidence="2">The sequence shown here is derived from an EMBL/GenBank/DDBJ whole genome shotgun (WGS) entry which is preliminary data.</text>
</comment>
<evidence type="ECO:0000256" key="1">
    <source>
        <dbReference type="SAM" id="MobiDB-lite"/>
    </source>
</evidence>
<proteinExistence type="predicted"/>
<evidence type="ECO:0000313" key="2">
    <source>
        <dbReference type="EMBL" id="KAJ7405764.1"/>
    </source>
</evidence>
<gene>
    <name evidence="2" type="ORF">WISP_138540</name>
</gene>
<dbReference type="EMBL" id="WHWB01034693">
    <property type="protein sequence ID" value="KAJ7405764.1"/>
    <property type="molecule type" value="Genomic_DNA"/>
</dbReference>
<evidence type="ECO:0000313" key="3">
    <source>
        <dbReference type="Proteomes" id="UP001145742"/>
    </source>
</evidence>
<keyword evidence="3" id="KW-1185">Reference proteome</keyword>
<feature type="region of interest" description="Disordered" evidence="1">
    <location>
        <begin position="49"/>
        <end position="112"/>
    </location>
</feature>
<protein>
    <submittedName>
        <fullName evidence="2">Uncharacterized protein</fullName>
    </submittedName>
</protein>
<name>A0ABQ9CTY0_9PASS</name>
<accession>A0ABQ9CTY0</accession>
<dbReference type="Proteomes" id="UP001145742">
    <property type="component" value="Unassembled WGS sequence"/>
</dbReference>
<reference evidence="2" key="1">
    <citation type="submission" date="2019-10" db="EMBL/GenBank/DDBJ databases">
        <authorList>
            <person name="Soares A.E.R."/>
            <person name="Aleixo A."/>
            <person name="Schneider P."/>
            <person name="Miyaki C.Y."/>
            <person name="Schneider M.P."/>
            <person name="Mello C."/>
            <person name="Vasconcelos A.T.R."/>
        </authorList>
    </citation>
    <scope>NUCLEOTIDE SEQUENCE</scope>
    <source>
        <tissue evidence="2">Muscle</tissue>
    </source>
</reference>
<sequence>MDRRDRRVSAGPLSAWAGAASLGGAALAQNRGQVPDVTAVVRHLQLVPPPPMPHSADAVALSSSSGRAMDLSLSDGSGNSQPLQPPKLGSPMAWDMFRQDRSSPGEMAPLPP</sequence>
<organism evidence="2 3">
    <name type="scientific">Willisornis vidua</name>
    <name type="common">Xingu scale-backed antbird</name>
    <dbReference type="NCBI Taxonomy" id="1566151"/>
    <lineage>
        <taxon>Eukaryota</taxon>
        <taxon>Metazoa</taxon>
        <taxon>Chordata</taxon>
        <taxon>Craniata</taxon>
        <taxon>Vertebrata</taxon>
        <taxon>Euteleostomi</taxon>
        <taxon>Archelosauria</taxon>
        <taxon>Archosauria</taxon>
        <taxon>Dinosauria</taxon>
        <taxon>Saurischia</taxon>
        <taxon>Theropoda</taxon>
        <taxon>Coelurosauria</taxon>
        <taxon>Aves</taxon>
        <taxon>Neognathae</taxon>
        <taxon>Neoaves</taxon>
        <taxon>Telluraves</taxon>
        <taxon>Australaves</taxon>
        <taxon>Passeriformes</taxon>
        <taxon>Thamnophilidae</taxon>
        <taxon>Willisornis</taxon>
    </lineage>
</organism>